<dbReference type="WBParaSite" id="SRDH1_42320.1">
    <property type="protein sequence ID" value="SRDH1_42320.1"/>
    <property type="gene ID" value="SRDH1_42320"/>
</dbReference>
<reference evidence="1" key="1">
    <citation type="submission" date="2022-06" db="EMBL/GenBank/DDBJ databases">
        <authorList>
            <person name="Berger JAMES D."/>
            <person name="Berger JAMES D."/>
        </authorList>
    </citation>
    <scope>NUCLEOTIDE SEQUENCE [LARGE SCALE GENOMIC DNA]</scope>
</reference>
<reference evidence="2" key="2">
    <citation type="submission" date="2023-11" db="UniProtKB">
        <authorList>
            <consortium name="WormBaseParasite"/>
        </authorList>
    </citation>
    <scope>IDENTIFICATION</scope>
</reference>
<dbReference type="Proteomes" id="UP000050792">
    <property type="component" value="Unassembled WGS sequence"/>
</dbReference>
<organism evidence="1 2">
    <name type="scientific">Schistosoma rodhaini</name>
    <dbReference type="NCBI Taxonomy" id="6188"/>
    <lineage>
        <taxon>Eukaryota</taxon>
        <taxon>Metazoa</taxon>
        <taxon>Spiralia</taxon>
        <taxon>Lophotrochozoa</taxon>
        <taxon>Platyhelminthes</taxon>
        <taxon>Trematoda</taxon>
        <taxon>Digenea</taxon>
        <taxon>Strigeidida</taxon>
        <taxon>Schistosomatoidea</taxon>
        <taxon>Schistosomatidae</taxon>
        <taxon>Schistosoma</taxon>
    </lineage>
</organism>
<evidence type="ECO:0000313" key="1">
    <source>
        <dbReference type="Proteomes" id="UP000050792"/>
    </source>
</evidence>
<sequence>MHKYYHYNLCTSKKHLFILTTYVICTILCINSESLDDSSLLIDFPCGPHPIDMFLSKLFDYLEKQETPIMDTSETDEKLHIKMIYGKLLYAFTPMPRSSYYVYNEIMRSINGWNECMSKQPRLKKWLKRRNFLQNVNTIVRPNLNTDKLTYKH</sequence>
<evidence type="ECO:0000313" key="2">
    <source>
        <dbReference type="WBParaSite" id="SRDH1_42320.1"/>
    </source>
</evidence>
<keyword evidence="1" id="KW-1185">Reference proteome</keyword>
<dbReference type="AlphaFoldDB" id="A0A183QRY7"/>
<accession>A0A183QRY7</accession>
<proteinExistence type="predicted"/>
<protein>
    <submittedName>
        <fullName evidence="2">PRESAN domain-containing protein</fullName>
    </submittedName>
</protein>
<name>A0A183QRY7_9TREM</name>